<reference evidence="2 3" key="1">
    <citation type="journal article" date="2015" name="Nature">
        <title>rRNA introns, odd ribosomes, and small enigmatic genomes across a large radiation of phyla.</title>
        <authorList>
            <person name="Brown C.T."/>
            <person name="Hug L.A."/>
            <person name="Thomas B.C."/>
            <person name="Sharon I."/>
            <person name="Castelle C.J."/>
            <person name="Singh A."/>
            <person name="Wilkins M.J."/>
            <person name="Williams K.H."/>
            <person name="Banfield J.F."/>
        </authorList>
    </citation>
    <scope>NUCLEOTIDE SEQUENCE [LARGE SCALE GENOMIC DNA]</scope>
</reference>
<dbReference type="PANTHER" id="PTHR34293:SF1">
    <property type="entry name" value="HTH-TYPE TRANSCRIPTIONAL REGULATOR TRMBL2"/>
    <property type="match status" value="1"/>
</dbReference>
<comment type="caution">
    <text evidence="2">The sequence shown here is derived from an EMBL/GenBank/DDBJ whole genome shotgun (WGS) entry which is preliminary data.</text>
</comment>
<dbReference type="InterPro" id="IPR011991">
    <property type="entry name" value="ArsR-like_HTH"/>
</dbReference>
<evidence type="ECO:0000313" key="3">
    <source>
        <dbReference type="Proteomes" id="UP000034799"/>
    </source>
</evidence>
<dbReference type="AlphaFoldDB" id="A0A0G0MZ03"/>
<feature type="domain" description="Transcription regulator TrmB N-terminal" evidence="1">
    <location>
        <begin position="7"/>
        <end position="74"/>
    </location>
</feature>
<dbReference type="InterPro" id="IPR036388">
    <property type="entry name" value="WH-like_DNA-bd_sf"/>
</dbReference>
<dbReference type="Pfam" id="PF01978">
    <property type="entry name" value="TrmB"/>
    <property type="match status" value="1"/>
</dbReference>
<dbReference type="InterPro" id="IPR051797">
    <property type="entry name" value="TrmB-like"/>
</dbReference>
<dbReference type="CDD" id="cd00090">
    <property type="entry name" value="HTH_ARSR"/>
    <property type="match status" value="1"/>
</dbReference>
<evidence type="ECO:0000313" key="2">
    <source>
        <dbReference type="EMBL" id="KKR05796.1"/>
    </source>
</evidence>
<evidence type="ECO:0000259" key="1">
    <source>
        <dbReference type="Pfam" id="PF01978"/>
    </source>
</evidence>
<proteinExistence type="predicted"/>
<gene>
    <name evidence="2" type="ORF">UT34_C0002G0303</name>
</gene>
<dbReference type="PANTHER" id="PTHR34293">
    <property type="entry name" value="HTH-TYPE TRANSCRIPTIONAL REGULATOR TRMBL2"/>
    <property type="match status" value="1"/>
</dbReference>
<dbReference type="Proteomes" id="UP000034799">
    <property type="component" value="Unassembled WGS sequence"/>
</dbReference>
<dbReference type="EMBL" id="LBWK01000002">
    <property type="protein sequence ID" value="KKR05796.1"/>
    <property type="molecule type" value="Genomic_DNA"/>
</dbReference>
<accession>A0A0G0MZ03</accession>
<organism evidence="2 3">
    <name type="scientific">candidate division WS6 bacterium GW2011_GWF2_39_15</name>
    <dbReference type="NCBI Taxonomy" id="1619100"/>
    <lineage>
        <taxon>Bacteria</taxon>
        <taxon>Candidatus Dojkabacteria</taxon>
    </lineage>
</organism>
<dbReference type="SUPFAM" id="SSF46785">
    <property type="entry name" value="Winged helix' DNA-binding domain"/>
    <property type="match status" value="1"/>
</dbReference>
<protein>
    <recommendedName>
        <fullName evidence="1">Transcription regulator TrmB N-terminal domain-containing protein</fullName>
    </recommendedName>
</protein>
<dbReference type="PATRIC" id="fig|1619100.3.peg.856"/>
<dbReference type="STRING" id="1619100.UT34_C0002G0303"/>
<dbReference type="InterPro" id="IPR002831">
    <property type="entry name" value="Tscrpt_reg_TrmB_N"/>
</dbReference>
<sequence>MEINKSLEELGLSQIEIAIYLYLLSKGESLGSQIYKENLLDKSSAYKAIAQLERRGLVISSGDSRNQIYKVAPKEQILDLFENRKQGIEQSKTLFINAFADIEKYSAQHYQNENVQIFTGQDAHDRYHETILKGKFDLIRTIAASDTAQKAAGNKKLLDKTNTWFIKERVARNILIRVLYDKDTVPDKYDTSNPKLLKECRRYSERLNLSSMMSTFGDRVGFATIKNGKFWSLIIKDQLIVDLLNSIYDSMWNKSDESK</sequence>
<dbReference type="Gene3D" id="1.10.10.10">
    <property type="entry name" value="Winged helix-like DNA-binding domain superfamily/Winged helix DNA-binding domain"/>
    <property type="match status" value="1"/>
</dbReference>
<dbReference type="InterPro" id="IPR036390">
    <property type="entry name" value="WH_DNA-bd_sf"/>
</dbReference>
<name>A0A0G0MZ03_9BACT</name>